<sequence length="301" mass="31513">MIAGLVRLAGAIALIALALAAWWLWPSDGVAELRARHAPLVRVLRAPRPDLGPGVERWVMVTARGDTVRGLWRPAPGAGRWTAVLLGGIGTGDRAALLVPPGLGVSVLAIEWTWDGPRRLGALGLLANAGAIRDAALASPAALATGLEAAARAPGVDTARVALLGVSLGVPPALAALWLSSVPDAVALVHGAGDLAMPFARGLERAGVRPGLARAGGALAARLLRPLEPWRNARAARGVPVLLVNSDADELLPRPSIARLHAALPHATVRWEDGAHIRPQQRDRIARLSARVLDWLERLPR</sequence>
<reference evidence="1" key="1">
    <citation type="journal article" date="2020" name="mSystems">
        <title>Genome- and Community-Level Interaction Insights into Carbon Utilization and Element Cycling Functions of Hydrothermarchaeota in Hydrothermal Sediment.</title>
        <authorList>
            <person name="Zhou Z."/>
            <person name="Liu Y."/>
            <person name="Xu W."/>
            <person name="Pan J."/>
            <person name="Luo Z.H."/>
            <person name="Li M."/>
        </authorList>
    </citation>
    <scope>NUCLEOTIDE SEQUENCE [LARGE SCALE GENOMIC DNA]</scope>
    <source>
        <strain evidence="1">SpSt-381</strain>
    </source>
</reference>
<dbReference type="SUPFAM" id="SSF53474">
    <property type="entry name" value="alpha/beta-Hydrolases"/>
    <property type="match status" value="1"/>
</dbReference>
<evidence type="ECO:0000313" key="1">
    <source>
        <dbReference type="EMBL" id="HGZ44321.1"/>
    </source>
</evidence>
<organism evidence="1">
    <name type="scientific">Eiseniibacteriota bacterium</name>
    <dbReference type="NCBI Taxonomy" id="2212470"/>
    <lineage>
        <taxon>Bacteria</taxon>
        <taxon>Candidatus Eiseniibacteriota</taxon>
    </lineage>
</organism>
<dbReference type="Gene3D" id="3.40.50.1820">
    <property type="entry name" value="alpha/beta hydrolase"/>
    <property type="match status" value="1"/>
</dbReference>
<name>A0A832I5S7_UNCEI</name>
<evidence type="ECO:0008006" key="2">
    <source>
        <dbReference type="Google" id="ProtNLM"/>
    </source>
</evidence>
<comment type="caution">
    <text evidence="1">The sequence shown here is derived from an EMBL/GenBank/DDBJ whole genome shotgun (WGS) entry which is preliminary data.</text>
</comment>
<gene>
    <name evidence="1" type="ORF">ENR23_13060</name>
</gene>
<dbReference type="InterPro" id="IPR029058">
    <property type="entry name" value="AB_hydrolase_fold"/>
</dbReference>
<accession>A0A832I5S7</accession>
<dbReference type="EMBL" id="DSQF01000026">
    <property type="protein sequence ID" value="HGZ44321.1"/>
    <property type="molecule type" value="Genomic_DNA"/>
</dbReference>
<proteinExistence type="predicted"/>
<protein>
    <recommendedName>
        <fullName evidence="2">Alpha/beta hydrolase</fullName>
    </recommendedName>
</protein>
<dbReference type="AlphaFoldDB" id="A0A832I5S7"/>